<feature type="region of interest" description="Disordered" evidence="1">
    <location>
        <begin position="7"/>
        <end position="37"/>
    </location>
</feature>
<dbReference type="EMBL" id="BGZK01000192">
    <property type="protein sequence ID" value="GBP27339.1"/>
    <property type="molecule type" value="Genomic_DNA"/>
</dbReference>
<dbReference type="PANTHER" id="PTHR46289:SF17">
    <property type="entry name" value="HAT C-TERMINAL DIMERISATION DOMAIN-CONTAINING PROTEIN"/>
    <property type="match status" value="1"/>
</dbReference>
<dbReference type="Proteomes" id="UP000299102">
    <property type="component" value="Unassembled WGS sequence"/>
</dbReference>
<dbReference type="OrthoDB" id="6598476at2759"/>
<feature type="compositionally biased region" description="Low complexity" evidence="1">
    <location>
        <begin position="7"/>
        <end position="17"/>
    </location>
</feature>
<dbReference type="PANTHER" id="PTHR46289">
    <property type="entry name" value="52 KDA REPRESSOR OF THE INHIBITOR OF THE PROTEIN KINASE-LIKE PROTEIN-RELATED"/>
    <property type="match status" value="1"/>
</dbReference>
<comment type="caution">
    <text evidence="2">The sequence shown here is derived from an EMBL/GenBank/DDBJ whole genome shotgun (WGS) entry which is preliminary data.</text>
</comment>
<evidence type="ECO:0000313" key="3">
    <source>
        <dbReference type="Proteomes" id="UP000299102"/>
    </source>
</evidence>
<proteinExistence type="predicted"/>
<accession>A0A4C1ULZ3</accession>
<dbReference type="STRING" id="151549.A0A4C1ULZ3"/>
<keyword evidence="3" id="KW-1185">Reference proteome</keyword>
<organism evidence="2 3">
    <name type="scientific">Eumeta variegata</name>
    <name type="common">Bagworm moth</name>
    <name type="synonym">Eumeta japonica</name>
    <dbReference type="NCBI Taxonomy" id="151549"/>
    <lineage>
        <taxon>Eukaryota</taxon>
        <taxon>Metazoa</taxon>
        <taxon>Ecdysozoa</taxon>
        <taxon>Arthropoda</taxon>
        <taxon>Hexapoda</taxon>
        <taxon>Insecta</taxon>
        <taxon>Pterygota</taxon>
        <taxon>Neoptera</taxon>
        <taxon>Endopterygota</taxon>
        <taxon>Lepidoptera</taxon>
        <taxon>Glossata</taxon>
        <taxon>Ditrysia</taxon>
        <taxon>Tineoidea</taxon>
        <taxon>Psychidae</taxon>
        <taxon>Oiketicinae</taxon>
        <taxon>Eumeta</taxon>
    </lineage>
</organism>
<feature type="compositionally biased region" description="Polar residues" evidence="1">
    <location>
        <begin position="19"/>
        <end position="37"/>
    </location>
</feature>
<dbReference type="AlphaFoldDB" id="A0A4C1ULZ3"/>
<gene>
    <name evidence="2" type="ORF">EVAR_18812_1</name>
</gene>
<evidence type="ECO:0000256" key="1">
    <source>
        <dbReference type="SAM" id="MobiDB-lite"/>
    </source>
</evidence>
<reference evidence="2 3" key="1">
    <citation type="journal article" date="2019" name="Commun. Biol.">
        <title>The bagworm genome reveals a unique fibroin gene that provides high tensile strength.</title>
        <authorList>
            <person name="Kono N."/>
            <person name="Nakamura H."/>
            <person name="Ohtoshi R."/>
            <person name="Tomita M."/>
            <person name="Numata K."/>
            <person name="Arakawa K."/>
        </authorList>
    </citation>
    <scope>NUCLEOTIDE SEQUENCE [LARGE SCALE GENOMIC DNA]</scope>
</reference>
<protein>
    <submittedName>
        <fullName evidence="2">Uncharacterized protein</fullName>
    </submittedName>
</protein>
<sequence>MTVETLASSAASLPAPADTNITGPNRATSSAARSGESTSERLARFRKTFREGNSATRKVAFQSLSVVSQTTFIFALCIIDKYNTILQRVANILQSKTLDILRCAEHIQTITTAVAEHRRPAEEGSEDLIKSAEEIATALNIERRLPRTASRQQHRANQPAASFSEYFCRSLYVPYLDSLSSSLEVKFSKQHSPAFTLSLLHPTQIIKITVPILQKCMEEVSDFYELEGFTFEADLWRTFWINKQQLDFESIGIVDLIQEADPFYFLPEEPPQQPNKLNSRGEAMRPCLTSLRLSKQSVFTPFILTQALEPLHRDCSVRINPLLILCIYDIENHRSFLFNDQRCVSGLLGRNRISDREGTELMKEKKGDGEGMG</sequence>
<name>A0A4C1ULZ3_EUMVA</name>
<evidence type="ECO:0000313" key="2">
    <source>
        <dbReference type="EMBL" id="GBP27339.1"/>
    </source>
</evidence>
<dbReference type="InterPro" id="IPR052958">
    <property type="entry name" value="IFN-induced_PKR_regulator"/>
</dbReference>